<dbReference type="Gene3D" id="3.10.290.10">
    <property type="entry name" value="RNA-binding S4 domain"/>
    <property type="match status" value="1"/>
</dbReference>
<comment type="function">
    <text evidence="7">With S5 and S12 plays an important role in translational accuracy.</text>
</comment>
<dbReference type="SUPFAM" id="SSF55174">
    <property type="entry name" value="Alpha-L RNA-binding motif"/>
    <property type="match status" value="1"/>
</dbReference>
<dbReference type="NCBIfam" id="NF003717">
    <property type="entry name" value="PRK05327.1"/>
    <property type="match status" value="1"/>
</dbReference>
<feature type="region of interest" description="Disordered" evidence="9">
    <location>
        <begin position="26"/>
        <end position="46"/>
    </location>
</feature>
<dbReference type="Gene3D" id="1.10.1050.10">
    <property type="entry name" value="Ribosomal Protein S4 Delta 41, Chain A, domain 1"/>
    <property type="match status" value="1"/>
</dbReference>
<comment type="function">
    <text evidence="7">One of the primary rRNA binding proteins, it binds directly to 16S rRNA where it nucleates assembly of the body of the 30S subunit.</text>
</comment>
<keyword evidence="5 7" id="KW-0687">Ribonucleoprotein</keyword>
<dbReference type="Proteomes" id="UP000241762">
    <property type="component" value="Chromosome"/>
</dbReference>
<keyword evidence="4 7" id="KW-0689">Ribosomal protein</keyword>
<evidence type="ECO:0000259" key="10">
    <source>
        <dbReference type="SMART" id="SM00363"/>
    </source>
</evidence>
<dbReference type="HAMAP" id="MF_01306_B">
    <property type="entry name" value="Ribosomal_uS4_B"/>
    <property type="match status" value="1"/>
</dbReference>
<evidence type="ECO:0000256" key="5">
    <source>
        <dbReference type="ARBA" id="ARBA00023274"/>
    </source>
</evidence>
<dbReference type="KEGG" id="ptc:phytr_8900"/>
<proteinExistence type="inferred from homology"/>
<comment type="similarity">
    <text evidence="1 7 8">Belongs to the universal ribosomal protein uS4 family.</text>
</comment>
<feature type="domain" description="Small ribosomal subunit protein uS4 N-terminal" evidence="11">
    <location>
        <begin position="3"/>
        <end position="93"/>
    </location>
</feature>
<sequence length="206" mass="23334">MTKIITAKYKISRKLRSNVWESDKNTYAKRNYGPGQHAKSKSAKASDYGQHLRAKQLLKAHYGRITESQFRGIFDKARKMKGNSAVNFVGLLESRIDAIVYRLNFAPTIFAARQLVSHKHVKLNGKVVNIPSIKVKPGDKIEVVENYSGRPVIAESLNKIRRNVPDYLSLDKDTVSGQFIKLPDEISSVPYPFEPDVSLIVELYSR</sequence>
<dbReference type="GO" id="GO:0042274">
    <property type="term" value="P:ribosomal small subunit biogenesis"/>
    <property type="evidence" value="ECO:0007669"/>
    <property type="project" value="TreeGrafter"/>
</dbReference>
<evidence type="ECO:0000259" key="11">
    <source>
        <dbReference type="SMART" id="SM01390"/>
    </source>
</evidence>
<dbReference type="Pfam" id="PF01479">
    <property type="entry name" value="S4"/>
    <property type="match status" value="1"/>
</dbReference>
<dbReference type="GO" id="GO:0019843">
    <property type="term" value="F:rRNA binding"/>
    <property type="evidence" value="ECO:0007669"/>
    <property type="project" value="UniProtKB-UniRule"/>
</dbReference>
<dbReference type="GO" id="GO:0003735">
    <property type="term" value="F:structural constituent of ribosome"/>
    <property type="evidence" value="ECO:0007669"/>
    <property type="project" value="InterPro"/>
</dbReference>
<evidence type="ECO:0000313" key="13">
    <source>
        <dbReference type="Proteomes" id="UP000241762"/>
    </source>
</evidence>
<feature type="domain" description="RNA-binding S4" evidence="10">
    <location>
        <begin position="94"/>
        <end position="158"/>
    </location>
</feature>
<dbReference type="GO" id="GO:0015935">
    <property type="term" value="C:small ribosomal subunit"/>
    <property type="evidence" value="ECO:0007669"/>
    <property type="project" value="InterPro"/>
</dbReference>
<dbReference type="InterPro" id="IPR018079">
    <property type="entry name" value="Ribosomal_uS4_CS"/>
</dbReference>
<dbReference type="PANTHER" id="PTHR11831">
    <property type="entry name" value="30S 40S RIBOSOMAL PROTEIN"/>
    <property type="match status" value="1"/>
</dbReference>
<evidence type="ECO:0000256" key="4">
    <source>
        <dbReference type="ARBA" id="ARBA00022980"/>
    </source>
</evidence>
<evidence type="ECO:0000256" key="6">
    <source>
        <dbReference type="ARBA" id="ARBA00035254"/>
    </source>
</evidence>
<dbReference type="InterPro" id="IPR002942">
    <property type="entry name" value="S4_RNA-bd"/>
</dbReference>
<evidence type="ECO:0000256" key="3">
    <source>
        <dbReference type="ARBA" id="ARBA00022884"/>
    </source>
</evidence>
<reference evidence="12 13" key="1">
    <citation type="submission" date="2018-03" db="EMBL/GenBank/DDBJ databases">
        <title>A gene transfer event suggests a long-term partnership between eustigmatophyte algae and a novel lineage of endosymbiotic bacteria.</title>
        <authorList>
            <person name="Yurchenko T."/>
            <person name="Sevcikova T."/>
            <person name="Pribyl P."/>
            <person name="El Karkouri K."/>
            <person name="Klimes V."/>
            <person name="Amaral R."/>
            <person name="Zbrankova V."/>
            <person name="Kim E."/>
            <person name="Raoult D."/>
            <person name="Santos L.M.A."/>
            <person name="Elias M."/>
        </authorList>
    </citation>
    <scope>NUCLEOTIDE SEQUENCE [LARGE SCALE GENOMIC DNA]</scope>
    <source>
        <strain evidence="12">CCALA 838</strain>
    </source>
</reference>
<keyword evidence="13" id="KW-1185">Reference proteome</keyword>
<accession>A0A2P1P983</accession>
<dbReference type="AlphaFoldDB" id="A0A2P1P983"/>
<dbReference type="InterPro" id="IPR022801">
    <property type="entry name" value="Ribosomal_uS4"/>
</dbReference>
<evidence type="ECO:0000313" key="12">
    <source>
        <dbReference type="EMBL" id="AVP87820.1"/>
    </source>
</evidence>
<dbReference type="SMART" id="SM00363">
    <property type="entry name" value="S4"/>
    <property type="match status" value="1"/>
</dbReference>
<organism evidence="12 13">
    <name type="scientific">Candidatus Phycorickettsia trachydisci</name>
    <dbReference type="NCBI Taxonomy" id="2115978"/>
    <lineage>
        <taxon>Bacteria</taxon>
        <taxon>Pseudomonadati</taxon>
        <taxon>Pseudomonadota</taxon>
        <taxon>Alphaproteobacteria</taxon>
        <taxon>Rickettsiales</taxon>
        <taxon>Rickettsiaceae</taxon>
        <taxon>Candidatus Phycorickettsia</taxon>
    </lineage>
</organism>
<dbReference type="GO" id="GO:0006412">
    <property type="term" value="P:translation"/>
    <property type="evidence" value="ECO:0007669"/>
    <property type="project" value="UniProtKB-UniRule"/>
</dbReference>
<dbReference type="EMBL" id="CP027845">
    <property type="protein sequence ID" value="AVP87820.1"/>
    <property type="molecule type" value="Genomic_DNA"/>
</dbReference>
<dbReference type="FunFam" id="3.10.290.10:FF:000001">
    <property type="entry name" value="30S ribosomal protein S4"/>
    <property type="match status" value="1"/>
</dbReference>
<evidence type="ECO:0000256" key="7">
    <source>
        <dbReference type="HAMAP-Rule" id="MF_01306"/>
    </source>
</evidence>
<dbReference type="InterPro" id="IPR001912">
    <property type="entry name" value="Ribosomal_uS4_N"/>
</dbReference>
<keyword evidence="2 7" id="KW-0699">rRNA-binding</keyword>
<dbReference type="InterPro" id="IPR005709">
    <property type="entry name" value="Ribosomal_uS4_bac-type"/>
</dbReference>
<comment type="subunit">
    <text evidence="7">Part of the 30S ribosomal subunit. Contacts protein S5. The interaction surface between S4 and S5 is involved in control of translational fidelity.</text>
</comment>
<evidence type="ECO:0000256" key="9">
    <source>
        <dbReference type="SAM" id="MobiDB-lite"/>
    </source>
</evidence>
<dbReference type="CDD" id="cd00165">
    <property type="entry name" value="S4"/>
    <property type="match status" value="1"/>
</dbReference>
<dbReference type="NCBIfam" id="TIGR01017">
    <property type="entry name" value="rpsD_bact"/>
    <property type="match status" value="1"/>
</dbReference>
<protein>
    <recommendedName>
        <fullName evidence="6 7">Small ribosomal subunit protein uS4</fullName>
    </recommendedName>
</protein>
<name>A0A2P1P983_9RICK</name>
<dbReference type="PANTHER" id="PTHR11831:SF4">
    <property type="entry name" value="SMALL RIBOSOMAL SUBUNIT PROTEIN US4M"/>
    <property type="match status" value="1"/>
</dbReference>
<dbReference type="PROSITE" id="PS50889">
    <property type="entry name" value="S4"/>
    <property type="match status" value="1"/>
</dbReference>
<keyword evidence="3 7" id="KW-0694">RNA-binding</keyword>
<dbReference type="PROSITE" id="PS00632">
    <property type="entry name" value="RIBOSOMAL_S4"/>
    <property type="match status" value="1"/>
</dbReference>
<gene>
    <name evidence="7" type="primary">rpsD</name>
    <name evidence="12" type="ORF">phytr_8900</name>
</gene>
<dbReference type="Pfam" id="PF00163">
    <property type="entry name" value="Ribosomal_S4"/>
    <property type="match status" value="1"/>
</dbReference>
<dbReference type="InterPro" id="IPR036986">
    <property type="entry name" value="S4_RNA-bd_sf"/>
</dbReference>
<dbReference type="SMART" id="SM01390">
    <property type="entry name" value="Ribosomal_S4"/>
    <property type="match status" value="1"/>
</dbReference>
<evidence type="ECO:0000256" key="1">
    <source>
        <dbReference type="ARBA" id="ARBA00007465"/>
    </source>
</evidence>
<dbReference type="RefSeq" id="WP_106874664.1">
    <property type="nucleotide sequence ID" value="NZ_CP027845.1"/>
</dbReference>
<evidence type="ECO:0000256" key="8">
    <source>
        <dbReference type="RuleBase" id="RU003699"/>
    </source>
</evidence>
<dbReference type="OrthoDB" id="9803672at2"/>
<evidence type="ECO:0000256" key="2">
    <source>
        <dbReference type="ARBA" id="ARBA00022730"/>
    </source>
</evidence>